<evidence type="ECO:0000313" key="3">
    <source>
        <dbReference type="Proteomes" id="UP000765509"/>
    </source>
</evidence>
<dbReference type="EMBL" id="AVOT02000073">
    <property type="protein sequence ID" value="MBW0460906.1"/>
    <property type="molecule type" value="Genomic_DNA"/>
</dbReference>
<dbReference type="OrthoDB" id="10693625at2759"/>
<comment type="caution">
    <text evidence="2">The sequence shown here is derived from an EMBL/GenBank/DDBJ whole genome shotgun (WGS) entry which is preliminary data.</text>
</comment>
<organism evidence="2 3">
    <name type="scientific">Austropuccinia psidii MF-1</name>
    <dbReference type="NCBI Taxonomy" id="1389203"/>
    <lineage>
        <taxon>Eukaryota</taxon>
        <taxon>Fungi</taxon>
        <taxon>Dikarya</taxon>
        <taxon>Basidiomycota</taxon>
        <taxon>Pucciniomycotina</taxon>
        <taxon>Pucciniomycetes</taxon>
        <taxon>Pucciniales</taxon>
        <taxon>Sphaerophragmiaceae</taxon>
        <taxon>Austropuccinia</taxon>
    </lineage>
</organism>
<dbReference type="AlphaFoldDB" id="A0A9Q3B8V3"/>
<evidence type="ECO:0000259" key="1">
    <source>
        <dbReference type="Pfam" id="PF20515"/>
    </source>
</evidence>
<proteinExistence type="predicted"/>
<protein>
    <recommendedName>
        <fullName evidence="1">Tet-like 2OG-Fe(II) oxygenase domain-containing protein</fullName>
    </recommendedName>
</protein>
<dbReference type="Proteomes" id="UP000765509">
    <property type="component" value="Unassembled WGS sequence"/>
</dbReference>
<reference evidence="2" key="1">
    <citation type="submission" date="2021-03" db="EMBL/GenBank/DDBJ databases">
        <title>Draft genome sequence of rust myrtle Austropuccinia psidii MF-1, a brazilian biotype.</title>
        <authorList>
            <person name="Quecine M.C."/>
            <person name="Pachon D.M.R."/>
            <person name="Bonatelli M.L."/>
            <person name="Correr F.H."/>
            <person name="Franceschini L.M."/>
            <person name="Leite T.F."/>
            <person name="Margarido G.R.A."/>
            <person name="Almeida C.A."/>
            <person name="Ferrarezi J.A."/>
            <person name="Labate C.A."/>
        </authorList>
    </citation>
    <scope>NUCLEOTIDE SEQUENCE</scope>
    <source>
        <strain evidence="2">MF-1</strain>
    </source>
</reference>
<dbReference type="Pfam" id="PF20515">
    <property type="entry name" value="2OG-FeII_Oxy_6"/>
    <property type="match status" value="1"/>
</dbReference>
<dbReference type="InterPro" id="IPR046798">
    <property type="entry name" value="2OG-FeII_Oxy_6"/>
</dbReference>
<keyword evidence="3" id="KW-1185">Reference proteome</keyword>
<feature type="domain" description="Tet-like 2OG-Fe(II) oxygenase" evidence="1">
    <location>
        <begin position="54"/>
        <end position="115"/>
    </location>
</feature>
<accession>A0A9Q3B8V3</accession>
<evidence type="ECO:0000313" key="2">
    <source>
        <dbReference type="EMBL" id="MBW0460906.1"/>
    </source>
</evidence>
<sequence length="135" mass="15305">MPVSANMTPSEIPRVMDVKKINHIHFGHVEIFSSTGLLIALVKFRPFTTMSEVKVNQGDELSQFLFHKRKFTNPISTNGALLEGFIFEIGWRKCRTTHKQFGLYGSIGKIENSKDEWPNRGENHSLVGFILGQSL</sequence>
<gene>
    <name evidence="2" type="ORF">O181_000621</name>
</gene>
<name>A0A9Q3B8V3_9BASI</name>